<proteinExistence type="predicted"/>
<sequence length="62" mass="6316">MRRLAAALLTACALAGAHPAAAAPAWVTDSECTKGGGKIVPVGQGKALCKGGLWDNEQIHFD</sequence>
<dbReference type="RefSeq" id="WP_379532236.1">
    <property type="nucleotide sequence ID" value="NZ_JBHSBI010000020.1"/>
</dbReference>
<feature type="signal peptide" evidence="1">
    <location>
        <begin position="1"/>
        <end position="22"/>
    </location>
</feature>
<name>A0ABV8GHI8_9ACTN</name>
<comment type="caution">
    <text evidence="2">The sequence shown here is derived from an EMBL/GenBank/DDBJ whole genome shotgun (WGS) entry which is preliminary data.</text>
</comment>
<feature type="chain" id="PRO_5046791584" evidence="1">
    <location>
        <begin position="23"/>
        <end position="62"/>
    </location>
</feature>
<evidence type="ECO:0000313" key="2">
    <source>
        <dbReference type="EMBL" id="MFC4012323.1"/>
    </source>
</evidence>
<organism evidence="2 3">
    <name type="scientific">Nonomuraea purpurea</name>
    <dbReference type="NCBI Taxonomy" id="1849276"/>
    <lineage>
        <taxon>Bacteria</taxon>
        <taxon>Bacillati</taxon>
        <taxon>Actinomycetota</taxon>
        <taxon>Actinomycetes</taxon>
        <taxon>Streptosporangiales</taxon>
        <taxon>Streptosporangiaceae</taxon>
        <taxon>Nonomuraea</taxon>
    </lineage>
</organism>
<evidence type="ECO:0000256" key="1">
    <source>
        <dbReference type="SAM" id="SignalP"/>
    </source>
</evidence>
<dbReference type="EMBL" id="JBHSBI010000020">
    <property type="protein sequence ID" value="MFC4012323.1"/>
    <property type="molecule type" value="Genomic_DNA"/>
</dbReference>
<dbReference type="Proteomes" id="UP001595851">
    <property type="component" value="Unassembled WGS sequence"/>
</dbReference>
<accession>A0ABV8GHI8</accession>
<protein>
    <submittedName>
        <fullName evidence="2">Uncharacterized protein</fullName>
    </submittedName>
</protein>
<keyword evidence="3" id="KW-1185">Reference proteome</keyword>
<keyword evidence="1" id="KW-0732">Signal</keyword>
<evidence type="ECO:0000313" key="3">
    <source>
        <dbReference type="Proteomes" id="UP001595851"/>
    </source>
</evidence>
<gene>
    <name evidence="2" type="ORF">ACFOY2_34165</name>
</gene>
<reference evidence="3" key="1">
    <citation type="journal article" date="2019" name="Int. J. Syst. Evol. Microbiol.">
        <title>The Global Catalogue of Microorganisms (GCM) 10K type strain sequencing project: providing services to taxonomists for standard genome sequencing and annotation.</title>
        <authorList>
            <consortium name="The Broad Institute Genomics Platform"/>
            <consortium name="The Broad Institute Genome Sequencing Center for Infectious Disease"/>
            <person name="Wu L."/>
            <person name="Ma J."/>
        </authorList>
    </citation>
    <scope>NUCLEOTIDE SEQUENCE [LARGE SCALE GENOMIC DNA]</scope>
    <source>
        <strain evidence="3">TBRC 1276</strain>
    </source>
</reference>